<proteinExistence type="predicted"/>
<sequence>MISGRELYRISERLALALNTCDVPFGGLNMIFAGDFAQLPPPIGHESGALYSLTSALDPTDKKQQTSAIGKALWHQITTVVLLRQIMRQTGQSKDEVDFRSALANLRYKACTTEDLKHIRKRVHSKLPGRPKVTDHEFKNVAVITAWNVHKDVMNDIGTKRFALETGQSLHVFFSNDILDANADVHTEKGRKKRCHFSNIPSDDIQNQLWNIPPSCNNRNMPGKLVICLGLPVMIRTNIATELCMTKGQEGTITGWTYTLGNKNQRVLDTVFVKLTDPPQTIQFDNLPENVVPVIRTTAAISCLLSNDQTIAVSRTQVEIVANFAMTDFASQGKTRSTNVVHLNYCKSHQAVYTALSRGKSYAKTLIIQGFEKKHFQGGCSGVLRQ</sequence>
<reference evidence="1 2" key="1">
    <citation type="journal article" date="2019" name="Nat. Ecol. Evol.">
        <title>Megaphylogeny resolves global patterns of mushroom evolution.</title>
        <authorList>
            <person name="Varga T."/>
            <person name="Krizsan K."/>
            <person name="Foldi C."/>
            <person name="Dima B."/>
            <person name="Sanchez-Garcia M."/>
            <person name="Sanchez-Ramirez S."/>
            <person name="Szollosi G.J."/>
            <person name="Szarkandi J.G."/>
            <person name="Papp V."/>
            <person name="Albert L."/>
            <person name="Andreopoulos W."/>
            <person name="Angelini C."/>
            <person name="Antonin V."/>
            <person name="Barry K.W."/>
            <person name="Bougher N.L."/>
            <person name="Buchanan P."/>
            <person name="Buyck B."/>
            <person name="Bense V."/>
            <person name="Catcheside P."/>
            <person name="Chovatia M."/>
            <person name="Cooper J."/>
            <person name="Damon W."/>
            <person name="Desjardin D."/>
            <person name="Finy P."/>
            <person name="Geml J."/>
            <person name="Haridas S."/>
            <person name="Hughes K."/>
            <person name="Justo A."/>
            <person name="Karasinski D."/>
            <person name="Kautmanova I."/>
            <person name="Kiss B."/>
            <person name="Kocsube S."/>
            <person name="Kotiranta H."/>
            <person name="LaButti K.M."/>
            <person name="Lechner B.E."/>
            <person name="Liimatainen K."/>
            <person name="Lipzen A."/>
            <person name="Lukacs Z."/>
            <person name="Mihaltcheva S."/>
            <person name="Morgado L.N."/>
            <person name="Niskanen T."/>
            <person name="Noordeloos M.E."/>
            <person name="Ohm R.A."/>
            <person name="Ortiz-Santana B."/>
            <person name="Ovrebo C."/>
            <person name="Racz N."/>
            <person name="Riley R."/>
            <person name="Savchenko A."/>
            <person name="Shiryaev A."/>
            <person name="Soop K."/>
            <person name="Spirin V."/>
            <person name="Szebenyi C."/>
            <person name="Tomsovsky M."/>
            <person name="Tulloss R.E."/>
            <person name="Uehling J."/>
            <person name="Grigoriev I.V."/>
            <person name="Vagvolgyi C."/>
            <person name="Papp T."/>
            <person name="Martin F.M."/>
            <person name="Miettinen O."/>
            <person name="Hibbett D.S."/>
            <person name="Nagy L.G."/>
        </authorList>
    </citation>
    <scope>NUCLEOTIDE SEQUENCE [LARGE SCALE GENOMIC DNA]</scope>
    <source>
        <strain evidence="1 2">NL-1719</strain>
    </source>
</reference>
<evidence type="ECO:0000313" key="1">
    <source>
        <dbReference type="EMBL" id="TFK61827.1"/>
    </source>
</evidence>
<keyword evidence="2" id="KW-1185">Reference proteome</keyword>
<feature type="non-terminal residue" evidence="1">
    <location>
        <position position="386"/>
    </location>
</feature>
<dbReference type="Proteomes" id="UP000308600">
    <property type="component" value="Unassembled WGS sequence"/>
</dbReference>
<dbReference type="EMBL" id="ML208626">
    <property type="protein sequence ID" value="TFK61827.1"/>
    <property type="molecule type" value="Genomic_DNA"/>
</dbReference>
<name>A0ACD3A8B5_9AGAR</name>
<gene>
    <name evidence="1" type="ORF">BDN72DRAFT_777811</name>
</gene>
<accession>A0ACD3A8B5</accession>
<evidence type="ECO:0000313" key="2">
    <source>
        <dbReference type="Proteomes" id="UP000308600"/>
    </source>
</evidence>
<organism evidence="1 2">
    <name type="scientific">Pluteus cervinus</name>
    <dbReference type="NCBI Taxonomy" id="181527"/>
    <lineage>
        <taxon>Eukaryota</taxon>
        <taxon>Fungi</taxon>
        <taxon>Dikarya</taxon>
        <taxon>Basidiomycota</taxon>
        <taxon>Agaricomycotina</taxon>
        <taxon>Agaricomycetes</taxon>
        <taxon>Agaricomycetidae</taxon>
        <taxon>Agaricales</taxon>
        <taxon>Pluteineae</taxon>
        <taxon>Pluteaceae</taxon>
        <taxon>Pluteus</taxon>
    </lineage>
</organism>
<protein>
    <submittedName>
        <fullName evidence="1">Uncharacterized protein</fullName>
    </submittedName>
</protein>